<dbReference type="EMBL" id="JAFITR010000044">
    <property type="protein sequence ID" value="MBN4066962.1"/>
    <property type="molecule type" value="Genomic_DNA"/>
</dbReference>
<gene>
    <name evidence="1" type="ORF">JYU14_02645</name>
</gene>
<evidence type="ECO:0000313" key="2">
    <source>
        <dbReference type="Proteomes" id="UP000722121"/>
    </source>
</evidence>
<dbReference type="Proteomes" id="UP000722121">
    <property type="component" value="Unassembled WGS sequence"/>
</dbReference>
<comment type="caution">
    <text evidence="1">The sequence shown here is derived from an EMBL/GenBank/DDBJ whole genome shotgun (WGS) entry which is preliminary data.</text>
</comment>
<name>A0ABS3AQF1_9BACT</name>
<accession>A0ABS3AQF1</accession>
<sequence length="72" mass="8123">MKKTLIALVVVGATLSLLPSCKHTDPKGRVERIPWTKEDQHFKDYWDAPPLSSEVLNSHGRSKIEQIERIGA</sequence>
<evidence type="ECO:0008006" key="3">
    <source>
        <dbReference type="Google" id="ProtNLM"/>
    </source>
</evidence>
<reference evidence="1 2" key="1">
    <citation type="submission" date="2021-02" db="EMBL/GenBank/DDBJ databases">
        <title>Activity-based single-cell genomes from oceanic crustal fluid captures similar information to metagenomic and metatranscriptomic surveys with orders of magnitude less sampling.</title>
        <authorList>
            <person name="D'Angelo T.S."/>
            <person name="Orcutt B.N."/>
        </authorList>
    </citation>
    <scope>NUCLEOTIDE SEQUENCE [LARGE SCALE GENOMIC DNA]</scope>
    <source>
        <strain evidence="1">AH-315-G07</strain>
    </source>
</reference>
<proteinExistence type="predicted"/>
<evidence type="ECO:0000313" key="1">
    <source>
        <dbReference type="EMBL" id="MBN4066962.1"/>
    </source>
</evidence>
<organism evidence="1 2">
    <name type="scientific">Simkania negevensis</name>
    <dbReference type="NCBI Taxonomy" id="83561"/>
    <lineage>
        <taxon>Bacteria</taxon>
        <taxon>Pseudomonadati</taxon>
        <taxon>Chlamydiota</taxon>
        <taxon>Chlamydiia</taxon>
        <taxon>Parachlamydiales</taxon>
        <taxon>Simkaniaceae</taxon>
        <taxon>Simkania</taxon>
    </lineage>
</organism>
<protein>
    <recommendedName>
        <fullName evidence="3">Lipoprotein</fullName>
    </recommendedName>
</protein>
<keyword evidence="2" id="KW-1185">Reference proteome</keyword>